<accession>A0A1W0W4Z2</accession>
<proteinExistence type="predicted"/>
<dbReference type="Gramene" id="OQU89395">
    <property type="protein sequence ID" value="OQU89395"/>
    <property type="gene ID" value="SORBI_3002G182850"/>
</dbReference>
<keyword evidence="3" id="KW-1185">Reference proteome</keyword>
<dbReference type="EMBL" id="CM000761">
    <property type="protein sequence ID" value="OQU89395.1"/>
    <property type="molecule type" value="Genomic_DNA"/>
</dbReference>
<feature type="region of interest" description="Disordered" evidence="1">
    <location>
        <begin position="51"/>
        <end position="81"/>
    </location>
</feature>
<organism evidence="2 3">
    <name type="scientific">Sorghum bicolor</name>
    <name type="common">Sorghum</name>
    <name type="synonym">Sorghum vulgare</name>
    <dbReference type="NCBI Taxonomy" id="4558"/>
    <lineage>
        <taxon>Eukaryota</taxon>
        <taxon>Viridiplantae</taxon>
        <taxon>Streptophyta</taxon>
        <taxon>Embryophyta</taxon>
        <taxon>Tracheophyta</taxon>
        <taxon>Spermatophyta</taxon>
        <taxon>Magnoliopsida</taxon>
        <taxon>Liliopsida</taxon>
        <taxon>Poales</taxon>
        <taxon>Poaceae</taxon>
        <taxon>PACMAD clade</taxon>
        <taxon>Panicoideae</taxon>
        <taxon>Andropogonodae</taxon>
        <taxon>Andropogoneae</taxon>
        <taxon>Sorghinae</taxon>
        <taxon>Sorghum</taxon>
    </lineage>
</organism>
<evidence type="ECO:0000313" key="3">
    <source>
        <dbReference type="Proteomes" id="UP000000768"/>
    </source>
</evidence>
<reference evidence="3" key="2">
    <citation type="journal article" date="2018" name="Plant J.">
        <title>The Sorghum bicolor reference genome: improved assembly, gene annotations, a transcriptome atlas, and signatures of genome organization.</title>
        <authorList>
            <person name="McCormick R.F."/>
            <person name="Truong S.K."/>
            <person name="Sreedasyam A."/>
            <person name="Jenkins J."/>
            <person name="Shu S."/>
            <person name="Sims D."/>
            <person name="Kennedy M."/>
            <person name="Amirebrahimi M."/>
            <person name="Weers B.D."/>
            <person name="McKinley B."/>
            <person name="Mattison A."/>
            <person name="Morishige D.T."/>
            <person name="Grimwood J."/>
            <person name="Schmutz J."/>
            <person name="Mullet J.E."/>
        </authorList>
    </citation>
    <scope>NUCLEOTIDE SEQUENCE [LARGE SCALE GENOMIC DNA]</scope>
    <source>
        <strain evidence="3">cv. BTx623</strain>
    </source>
</reference>
<name>A0A1W0W4Z2_SORBI</name>
<gene>
    <name evidence="2" type="ORF">SORBI_3002G182850</name>
</gene>
<dbReference type="InParanoid" id="A0A1W0W4Z2"/>
<dbReference type="Proteomes" id="UP000000768">
    <property type="component" value="Chromosome 2"/>
</dbReference>
<protein>
    <submittedName>
        <fullName evidence="2">Uncharacterized protein</fullName>
    </submittedName>
</protein>
<evidence type="ECO:0000313" key="2">
    <source>
        <dbReference type="EMBL" id="OQU89395.1"/>
    </source>
</evidence>
<feature type="compositionally biased region" description="Gly residues" evidence="1">
    <location>
        <begin position="65"/>
        <end position="75"/>
    </location>
</feature>
<evidence type="ECO:0000256" key="1">
    <source>
        <dbReference type="SAM" id="MobiDB-lite"/>
    </source>
</evidence>
<dbReference type="AlphaFoldDB" id="A0A1W0W4Z2"/>
<reference evidence="2 3" key="1">
    <citation type="journal article" date="2009" name="Nature">
        <title>The Sorghum bicolor genome and the diversification of grasses.</title>
        <authorList>
            <person name="Paterson A.H."/>
            <person name="Bowers J.E."/>
            <person name="Bruggmann R."/>
            <person name="Dubchak I."/>
            <person name="Grimwood J."/>
            <person name="Gundlach H."/>
            <person name="Haberer G."/>
            <person name="Hellsten U."/>
            <person name="Mitros T."/>
            <person name="Poliakov A."/>
            <person name="Schmutz J."/>
            <person name="Spannagl M."/>
            <person name="Tang H."/>
            <person name="Wang X."/>
            <person name="Wicker T."/>
            <person name="Bharti A.K."/>
            <person name="Chapman J."/>
            <person name="Feltus F.A."/>
            <person name="Gowik U."/>
            <person name="Grigoriev I.V."/>
            <person name="Lyons E."/>
            <person name="Maher C.A."/>
            <person name="Martis M."/>
            <person name="Narechania A."/>
            <person name="Otillar R.P."/>
            <person name="Penning B.W."/>
            <person name="Salamov A.A."/>
            <person name="Wang Y."/>
            <person name="Zhang L."/>
            <person name="Carpita N.C."/>
            <person name="Freeling M."/>
            <person name="Gingle A.R."/>
            <person name="Hash C.T."/>
            <person name="Keller B."/>
            <person name="Klein P."/>
            <person name="Kresovich S."/>
            <person name="McCann M.C."/>
            <person name="Ming R."/>
            <person name="Peterson D.G."/>
            <person name="Mehboob-ur-Rahman"/>
            <person name="Ware D."/>
            <person name="Westhoff P."/>
            <person name="Mayer K.F."/>
            <person name="Messing J."/>
            <person name="Rokhsar D.S."/>
        </authorList>
    </citation>
    <scope>NUCLEOTIDE SEQUENCE [LARGE SCALE GENOMIC DNA]</scope>
    <source>
        <strain evidence="3">cv. BTx623</strain>
    </source>
</reference>
<sequence>MTGCAALLPRAATGGGPAPLLACSTTCSHESGIPGGGVLSPASLVRHAVSEGAGSVKQRRVSGQAGRGDGGGGWGCERTGQDSSARYDIRLSNTWI</sequence>